<dbReference type="PANTHER" id="PTHR47529">
    <property type="entry name" value="PEPTIDYL-PROLYL CIS-TRANS ISOMERASE D"/>
    <property type="match status" value="1"/>
</dbReference>
<accession>A0A6M0CK49</accession>
<evidence type="ECO:0000256" key="8">
    <source>
        <dbReference type="ARBA" id="ARBA00038408"/>
    </source>
</evidence>
<dbReference type="GO" id="GO:0005886">
    <property type="term" value="C:plasma membrane"/>
    <property type="evidence" value="ECO:0007669"/>
    <property type="project" value="UniProtKB-SubCell"/>
</dbReference>
<feature type="domain" description="PpiC" evidence="13">
    <location>
        <begin position="351"/>
        <end position="461"/>
    </location>
</feature>
<gene>
    <name evidence="14" type="ORF">GWK10_13380</name>
</gene>
<dbReference type="SUPFAM" id="SSF54534">
    <property type="entry name" value="FKBP-like"/>
    <property type="match status" value="1"/>
</dbReference>
<dbReference type="InterPro" id="IPR000297">
    <property type="entry name" value="PPIase_PpiC"/>
</dbReference>
<dbReference type="InterPro" id="IPR027304">
    <property type="entry name" value="Trigger_fact/SurA_dom_sf"/>
</dbReference>
<keyword evidence="15" id="KW-1185">Reference proteome</keyword>
<evidence type="ECO:0000256" key="12">
    <source>
        <dbReference type="SAM" id="Phobius"/>
    </source>
</evidence>
<evidence type="ECO:0000256" key="6">
    <source>
        <dbReference type="ARBA" id="ARBA00023136"/>
    </source>
</evidence>
<evidence type="ECO:0000256" key="10">
    <source>
        <dbReference type="ARBA" id="ARBA00042775"/>
    </source>
</evidence>
<keyword evidence="11" id="KW-0697">Rotamase</keyword>
<proteinExistence type="inferred from homology"/>
<keyword evidence="6 12" id="KW-0472">Membrane</keyword>
<dbReference type="PANTHER" id="PTHR47529:SF1">
    <property type="entry name" value="PERIPLASMIC CHAPERONE PPID"/>
    <property type="match status" value="1"/>
</dbReference>
<evidence type="ECO:0000256" key="3">
    <source>
        <dbReference type="ARBA" id="ARBA00022519"/>
    </source>
</evidence>
<evidence type="ECO:0000313" key="14">
    <source>
        <dbReference type="EMBL" id="NER18211.1"/>
    </source>
</evidence>
<organism evidence="14 15">
    <name type="scientific">Spongiivirga citrea</name>
    <dbReference type="NCBI Taxonomy" id="1481457"/>
    <lineage>
        <taxon>Bacteria</taxon>
        <taxon>Pseudomonadati</taxon>
        <taxon>Bacteroidota</taxon>
        <taxon>Flavobacteriia</taxon>
        <taxon>Flavobacteriales</taxon>
        <taxon>Flavobacteriaceae</taxon>
        <taxon>Spongiivirga</taxon>
    </lineage>
</organism>
<dbReference type="Proteomes" id="UP000474296">
    <property type="component" value="Unassembled WGS sequence"/>
</dbReference>
<dbReference type="Gene3D" id="3.10.50.40">
    <property type="match status" value="1"/>
</dbReference>
<dbReference type="Pfam" id="PF13623">
    <property type="entry name" value="SurA_N_2"/>
    <property type="match status" value="1"/>
</dbReference>
<dbReference type="InterPro" id="IPR046357">
    <property type="entry name" value="PPIase_dom_sf"/>
</dbReference>
<protein>
    <recommendedName>
        <fullName evidence="9">Periplasmic chaperone PpiD</fullName>
    </recommendedName>
    <alternativeName>
        <fullName evidence="10">Periplasmic folding chaperone</fullName>
    </alternativeName>
</protein>
<reference evidence="14 15" key="1">
    <citation type="submission" date="2020-01" db="EMBL/GenBank/DDBJ databases">
        <title>Spongiivirga citrea KCTC 32990T.</title>
        <authorList>
            <person name="Wang G."/>
        </authorList>
    </citation>
    <scope>NUCLEOTIDE SEQUENCE [LARGE SCALE GENOMIC DNA]</scope>
    <source>
        <strain evidence="14 15">KCTC 32990</strain>
    </source>
</reference>
<keyword evidence="11 14" id="KW-0413">Isomerase</keyword>
<comment type="caution">
    <text evidence="14">The sequence shown here is derived from an EMBL/GenBank/DDBJ whole genome shotgun (WGS) entry which is preliminary data.</text>
</comment>
<evidence type="ECO:0000256" key="2">
    <source>
        <dbReference type="ARBA" id="ARBA00022475"/>
    </source>
</evidence>
<dbReference type="AlphaFoldDB" id="A0A6M0CK49"/>
<dbReference type="RefSeq" id="WP_164032888.1">
    <property type="nucleotide sequence ID" value="NZ_JAABOQ010000005.1"/>
</dbReference>
<evidence type="ECO:0000256" key="9">
    <source>
        <dbReference type="ARBA" id="ARBA00040743"/>
    </source>
</evidence>
<keyword evidence="3" id="KW-0997">Cell inner membrane</keyword>
<comment type="subcellular location">
    <subcellularLocation>
        <location evidence="1">Cell inner membrane</location>
        <topology evidence="1">Single-pass type II membrane protein</topology>
        <orientation evidence="1">Periplasmic side</orientation>
    </subcellularLocation>
</comment>
<dbReference type="SUPFAM" id="SSF109998">
    <property type="entry name" value="Triger factor/SurA peptide-binding domain-like"/>
    <property type="match status" value="1"/>
</dbReference>
<keyword evidence="2" id="KW-1003">Cell membrane</keyword>
<evidence type="ECO:0000259" key="13">
    <source>
        <dbReference type="PROSITE" id="PS50198"/>
    </source>
</evidence>
<evidence type="ECO:0000256" key="11">
    <source>
        <dbReference type="PROSITE-ProRule" id="PRU00278"/>
    </source>
</evidence>
<sequence>MAILGKIRSKGIFLILIIGLALLAFVFTGILDQGGMGAGNNLSSIGSVNGEKIDLDDFRTQVENLRRGRQNSSTTQAVNSVWDREVRKTLLEEQYEALGISIEKDQIWSAIVSNPQITSNPQWLNEDGVFEELKLKEYIARIQATSGTDPLAAQQYQAWINFEQSTAEVAREQLYFNLIKAGVGATLSEGEFAYRMENDKLDMQYVQVPFTSIADSTVTVTKSEIQAYVDGHESAFKVEESRDIQYVLFDENPSKADEDAVKAKVSEMIENRLDTRVSADSIVGFRNTTNNEEFLAENSDIQFNDKFLFKTQMITEVADDVTKLAVGDVFGPYVFENSVIATKMVAKQQIADSVQSSHIIVPFIGAQRAPANALTKELARQKIDSIFPLVRRNKAKFTEVADSINADGSKGKGGDISWTTYSTINDNTFDRDFSDFIFFNDKGDIKVVETKFGIHIIRIDDQKAFKEAYKIANLGLAVEASEETVSNVFNTTTKFEIAAKKEGASFLETAKENNYTARPVNKISEFDENIPGIGNQRGLVQWLFEEDTEVGDIRRFDLTNGYAVAQVTGATSEGVSSVEDASAKVLPILRKQKKAELIRAKYAQTDISELAKAASTSVRTANAISMQSPTISGAGAEPKVVGYAFGLGEGESSSLIEGEKGMYMVKVTKVTEAPKLDNYSANANRLTTQQRNVVNLQVFNALKDAAEIEDNRATFY</sequence>
<evidence type="ECO:0000256" key="4">
    <source>
        <dbReference type="ARBA" id="ARBA00022692"/>
    </source>
</evidence>
<feature type="transmembrane region" description="Helical" evidence="12">
    <location>
        <begin position="12"/>
        <end position="31"/>
    </location>
</feature>
<dbReference type="InterPro" id="IPR052029">
    <property type="entry name" value="PpiD_chaperone"/>
</dbReference>
<evidence type="ECO:0000256" key="5">
    <source>
        <dbReference type="ARBA" id="ARBA00022989"/>
    </source>
</evidence>
<keyword evidence="7" id="KW-0143">Chaperone</keyword>
<dbReference type="GO" id="GO:0003755">
    <property type="term" value="F:peptidyl-prolyl cis-trans isomerase activity"/>
    <property type="evidence" value="ECO:0007669"/>
    <property type="project" value="UniProtKB-KW"/>
</dbReference>
<dbReference type="EMBL" id="JAABOQ010000005">
    <property type="protein sequence ID" value="NER18211.1"/>
    <property type="molecule type" value="Genomic_DNA"/>
</dbReference>
<evidence type="ECO:0000256" key="7">
    <source>
        <dbReference type="ARBA" id="ARBA00023186"/>
    </source>
</evidence>
<dbReference type="PROSITE" id="PS50198">
    <property type="entry name" value="PPIC_PPIASE_2"/>
    <property type="match status" value="1"/>
</dbReference>
<evidence type="ECO:0000313" key="15">
    <source>
        <dbReference type="Proteomes" id="UP000474296"/>
    </source>
</evidence>
<keyword evidence="4 12" id="KW-0812">Transmembrane</keyword>
<dbReference type="Pfam" id="PF13616">
    <property type="entry name" value="Rotamase_3"/>
    <property type="match status" value="1"/>
</dbReference>
<name>A0A6M0CK49_9FLAO</name>
<keyword evidence="5 12" id="KW-1133">Transmembrane helix</keyword>
<comment type="similarity">
    <text evidence="8">Belongs to the PpiD chaperone family.</text>
</comment>
<evidence type="ECO:0000256" key="1">
    <source>
        <dbReference type="ARBA" id="ARBA00004382"/>
    </source>
</evidence>